<organism evidence="2 3">
    <name type="scientific">Panagrolaimus davidi</name>
    <dbReference type="NCBI Taxonomy" id="227884"/>
    <lineage>
        <taxon>Eukaryota</taxon>
        <taxon>Metazoa</taxon>
        <taxon>Ecdysozoa</taxon>
        <taxon>Nematoda</taxon>
        <taxon>Chromadorea</taxon>
        <taxon>Rhabditida</taxon>
        <taxon>Tylenchina</taxon>
        <taxon>Panagrolaimomorpha</taxon>
        <taxon>Panagrolaimoidea</taxon>
        <taxon>Panagrolaimidae</taxon>
        <taxon>Panagrolaimus</taxon>
    </lineage>
</organism>
<dbReference type="GO" id="GO:0042500">
    <property type="term" value="F:aspartic endopeptidase activity, intramembrane cleaving"/>
    <property type="evidence" value="ECO:0007669"/>
    <property type="project" value="InterPro"/>
</dbReference>
<keyword evidence="2" id="KW-1185">Reference proteome</keyword>
<dbReference type="GO" id="GO:0016485">
    <property type="term" value="P:protein processing"/>
    <property type="evidence" value="ECO:0007669"/>
    <property type="project" value="InterPro"/>
</dbReference>
<keyword evidence="1" id="KW-0472">Membrane</keyword>
<name>A0A914R2G7_9BILA</name>
<evidence type="ECO:0000313" key="2">
    <source>
        <dbReference type="Proteomes" id="UP000887578"/>
    </source>
</evidence>
<dbReference type="Pfam" id="PF01080">
    <property type="entry name" value="Presenilin"/>
    <property type="match status" value="1"/>
</dbReference>
<keyword evidence="1" id="KW-0812">Transmembrane</keyword>
<dbReference type="GO" id="GO:0034205">
    <property type="term" value="P:amyloid-beta formation"/>
    <property type="evidence" value="ECO:0007669"/>
    <property type="project" value="TreeGrafter"/>
</dbReference>
<dbReference type="GO" id="GO:0070765">
    <property type="term" value="C:gamma-secretase complex"/>
    <property type="evidence" value="ECO:0007669"/>
    <property type="project" value="TreeGrafter"/>
</dbReference>
<protein>
    <submittedName>
        <fullName evidence="3">Presenilin</fullName>
    </submittedName>
</protein>
<sequence length="231" mass="26397">MDGIWIERIEKWRHEILQTKRILIPVISNLLLTLTGWYFVYNCETDPNSLAYYLLDSRHNFTTGSDLYDGALNGVICVSLLAFMSFFMLLVAIYNFKRLIKAWLSISCLLIIFGISALFARDVFIKIGITEYLWIWTIAASGIYGIGGVAVFFSEKFPLWLHQFYVVTNCAIVSLYYLRMLPAHTTWFLLCAITLWDAFAVLAPQGPLNLITGCAENYSDNVNSSIFNVYC</sequence>
<dbReference type="GO" id="GO:0006509">
    <property type="term" value="P:membrane protein ectodomain proteolysis"/>
    <property type="evidence" value="ECO:0007669"/>
    <property type="project" value="TreeGrafter"/>
</dbReference>
<evidence type="ECO:0000313" key="3">
    <source>
        <dbReference type="WBParaSite" id="PDA_v2.g8720.t1"/>
    </source>
</evidence>
<feature type="transmembrane region" description="Helical" evidence="1">
    <location>
        <begin position="71"/>
        <end position="95"/>
    </location>
</feature>
<dbReference type="GO" id="GO:0007219">
    <property type="term" value="P:Notch signaling pathway"/>
    <property type="evidence" value="ECO:0007669"/>
    <property type="project" value="TreeGrafter"/>
</dbReference>
<accession>A0A914R2G7</accession>
<dbReference type="Proteomes" id="UP000887578">
    <property type="component" value="Unplaced"/>
</dbReference>
<dbReference type="AlphaFoldDB" id="A0A914R2G7"/>
<dbReference type="PANTHER" id="PTHR10202:SF25">
    <property type="entry name" value="PRESENILIN SPE-4"/>
    <property type="match status" value="1"/>
</dbReference>
<feature type="transmembrane region" description="Helical" evidence="1">
    <location>
        <begin position="102"/>
        <end position="120"/>
    </location>
</feature>
<dbReference type="WBParaSite" id="PDA_v2.g8720.t1">
    <property type="protein sequence ID" value="PDA_v2.g8720.t1"/>
    <property type="gene ID" value="PDA_v2.g8720"/>
</dbReference>
<dbReference type="GO" id="GO:0055074">
    <property type="term" value="P:calcium ion homeostasis"/>
    <property type="evidence" value="ECO:0007669"/>
    <property type="project" value="TreeGrafter"/>
</dbReference>
<feature type="transmembrane region" description="Helical" evidence="1">
    <location>
        <begin position="160"/>
        <end position="178"/>
    </location>
</feature>
<feature type="transmembrane region" description="Helical" evidence="1">
    <location>
        <begin position="132"/>
        <end position="153"/>
    </location>
</feature>
<reference evidence="3" key="1">
    <citation type="submission" date="2022-11" db="UniProtKB">
        <authorList>
            <consortium name="WormBaseParasite"/>
        </authorList>
    </citation>
    <scope>IDENTIFICATION</scope>
</reference>
<proteinExistence type="predicted"/>
<dbReference type="InterPro" id="IPR001108">
    <property type="entry name" value="Peptidase_A22A"/>
</dbReference>
<keyword evidence="1" id="KW-1133">Transmembrane helix</keyword>
<dbReference type="PANTHER" id="PTHR10202">
    <property type="entry name" value="PRESENILIN"/>
    <property type="match status" value="1"/>
</dbReference>
<evidence type="ECO:0000256" key="1">
    <source>
        <dbReference type="SAM" id="Phobius"/>
    </source>
</evidence>
<feature type="transmembrane region" description="Helical" evidence="1">
    <location>
        <begin position="21"/>
        <end position="40"/>
    </location>
</feature>